<dbReference type="PANTHER" id="PTHR11358">
    <property type="entry name" value="ARGINASE/AGMATINASE"/>
    <property type="match status" value="1"/>
</dbReference>
<dbReference type="InterPro" id="IPR023696">
    <property type="entry name" value="Ureohydrolase_dom_sf"/>
</dbReference>
<dbReference type="PRINTS" id="PR00116">
    <property type="entry name" value="ARGINASE"/>
</dbReference>
<dbReference type="AlphaFoldDB" id="A0A8J7U520"/>
<proteinExistence type="inferred from homology"/>
<evidence type="ECO:0000256" key="2">
    <source>
        <dbReference type="ARBA" id="ARBA00022801"/>
    </source>
</evidence>
<dbReference type="EMBL" id="JAFREP010000031">
    <property type="protein sequence ID" value="MBO1322068.1"/>
    <property type="molecule type" value="Genomic_DNA"/>
</dbReference>
<comment type="similarity">
    <text evidence="4">Belongs to the arginase family.</text>
</comment>
<keyword evidence="2" id="KW-0378">Hydrolase</keyword>
<accession>A0A8J7U520</accession>
<keyword evidence="1 3" id="KW-0479">Metal-binding</keyword>
<evidence type="ECO:0000313" key="6">
    <source>
        <dbReference type="Proteomes" id="UP000664417"/>
    </source>
</evidence>
<comment type="cofactor">
    <cofactor evidence="3">
        <name>Mn(2+)</name>
        <dbReference type="ChEBI" id="CHEBI:29035"/>
    </cofactor>
    <text evidence="3">Binds 2 manganese ions per subunit.</text>
</comment>
<dbReference type="GO" id="GO:0008783">
    <property type="term" value="F:agmatinase activity"/>
    <property type="evidence" value="ECO:0007669"/>
    <property type="project" value="TreeGrafter"/>
</dbReference>
<dbReference type="PIRSF" id="PIRSF036979">
    <property type="entry name" value="Arginase"/>
    <property type="match status" value="1"/>
</dbReference>
<keyword evidence="6" id="KW-1185">Reference proteome</keyword>
<evidence type="ECO:0000313" key="5">
    <source>
        <dbReference type="EMBL" id="MBO1322068.1"/>
    </source>
</evidence>
<dbReference type="PANTHER" id="PTHR11358:SF26">
    <property type="entry name" value="GUANIDINO ACID HYDROLASE, MITOCHONDRIAL"/>
    <property type="match status" value="1"/>
</dbReference>
<dbReference type="RefSeq" id="WP_207862041.1">
    <property type="nucleotide sequence ID" value="NZ_JAFREP010000031.1"/>
</dbReference>
<gene>
    <name evidence="5" type="ORF">J3U88_26565</name>
</gene>
<dbReference type="InterPro" id="IPR006035">
    <property type="entry name" value="Ureohydrolase"/>
</dbReference>
<dbReference type="Gene3D" id="3.40.800.10">
    <property type="entry name" value="Ureohydrolase domain"/>
    <property type="match status" value="1"/>
</dbReference>
<evidence type="ECO:0000256" key="4">
    <source>
        <dbReference type="PROSITE-ProRule" id="PRU00742"/>
    </source>
</evidence>
<dbReference type="PROSITE" id="PS51409">
    <property type="entry name" value="ARGINASE_2"/>
    <property type="match status" value="1"/>
</dbReference>
<evidence type="ECO:0000256" key="1">
    <source>
        <dbReference type="ARBA" id="ARBA00022723"/>
    </source>
</evidence>
<feature type="binding site" evidence="3">
    <location>
        <position position="173"/>
    </location>
    <ligand>
        <name>Mn(2+)</name>
        <dbReference type="ChEBI" id="CHEBI:29035"/>
        <label>1</label>
    </ligand>
</feature>
<organism evidence="5 6">
    <name type="scientific">Acanthopleuribacter pedis</name>
    <dbReference type="NCBI Taxonomy" id="442870"/>
    <lineage>
        <taxon>Bacteria</taxon>
        <taxon>Pseudomonadati</taxon>
        <taxon>Acidobacteriota</taxon>
        <taxon>Holophagae</taxon>
        <taxon>Acanthopleuribacterales</taxon>
        <taxon>Acanthopleuribacteraceae</taxon>
        <taxon>Acanthopleuribacter</taxon>
    </lineage>
</organism>
<dbReference type="CDD" id="cd11593">
    <property type="entry name" value="Agmatinase-like_2"/>
    <property type="match status" value="1"/>
</dbReference>
<dbReference type="GO" id="GO:0046872">
    <property type="term" value="F:metal ion binding"/>
    <property type="evidence" value="ECO:0007669"/>
    <property type="project" value="UniProtKB-KW"/>
</dbReference>
<protein>
    <submittedName>
        <fullName evidence="5">Agmatinase family protein</fullName>
    </submittedName>
</protein>
<feature type="binding site" evidence="3">
    <location>
        <position position="266"/>
    </location>
    <ligand>
        <name>Mn(2+)</name>
        <dbReference type="ChEBI" id="CHEBI:29035"/>
        <label>1</label>
    </ligand>
</feature>
<dbReference type="SUPFAM" id="SSF52768">
    <property type="entry name" value="Arginase/deacetylase"/>
    <property type="match status" value="1"/>
</dbReference>
<sequence length="342" mass="37599">MSPSNPTEFAPDKDAGLFAGARLPDQADVIVIGVPWEPTVSYGRGTSQAPARMVPASHQLDYFVPFLGREFADEVAMLPLNQSWLDANQRCISLADPILAEGGRLSGDLAENLAQINQISEQINGELEDLTRHWLKQGKIVAVLGGDHSSPLGSMRAHLARFPDMGVLHIDAHHDLRQAYEGFTYSHASIMYNYLTQNAPKGPLVSVGIRDYAQAEREFAEKDPRITTFYDADLAAAAFKGTSWSRQCDQIIAALPQQVYISCDIDGLEPGCCPNTGTPVPGGLSFNQTLFLIDRLRHHKKQVVGFDLCEVSPNQDRDDDEWDLNVGARLLHRLCAAAYQGK</sequence>
<feature type="binding site" evidence="3">
    <location>
        <position position="264"/>
    </location>
    <ligand>
        <name>Mn(2+)</name>
        <dbReference type="ChEBI" id="CHEBI:29035"/>
        <label>1</label>
    </ligand>
</feature>
<feature type="binding site" evidence="3">
    <location>
        <position position="175"/>
    </location>
    <ligand>
        <name>Mn(2+)</name>
        <dbReference type="ChEBI" id="CHEBI:29035"/>
        <label>1</label>
    </ligand>
</feature>
<dbReference type="GO" id="GO:0033389">
    <property type="term" value="P:putrescine biosynthetic process from arginine, via agmatine"/>
    <property type="evidence" value="ECO:0007669"/>
    <property type="project" value="TreeGrafter"/>
</dbReference>
<name>A0A8J7U520_9BACT</name>
<feature type="binding site" evidence="3">
    <location>
        <position position="148"/>
    </location>
    <ligand>
        <name>Mn(2+)</name>
        <dbReference type="ChEBI" id="CHEBI:29035"/>
        <label>1</label>
    </ligand>
</feature>
<reference evidence="5" key="1">
    <citation type="submission" date="2021-03" db="EMBL/GenBank/DDBJ databases">
        <authorList>
            <person name="Wang G."/>
        </authorList>
    </citation>
    <scope>NUCLEOTIDE SEQUENCE</scope>
    <source>
        <strain evidence="5">KCTC 12899</strain>
    </source>
</reference>
<comment type="caution">
    <text evidence="5">The sequence shown here is derived from an EMBL/GenBank/DDBJ whole genome shotgun (WGS) entry which is preliminary data.</text>
</comment>
<feature type="binding site" evidence="3">
    <location>
        <position position="171"/>
    </location>
    <ligand>
        <name>Mn(2+)</name>
        <dbReference type="ChEBI" id="CHEBI:29035"/>
        <label>1</label>
    </ligand>
</feature>
<dbReference type="Proteomes" id="UP000664417">
    <property type="component" value="Unassembled WGS sequence"/>
</dbReference>
<evidence type="ECO:0000256" key="3">
    <source>
        <dbReference type="PIRSR" id="PIRSR036979-1"/>
    </source>
</evidence>
<keyword evidence="3" id="KW-0464">Manganese</keyword>
<dbReference type="Pfam" id="PF00491">
    <property type="entry name" value="Arginase"/>
    <property type="match status" value="1"/>
</dbReference>